<dbReference type="PANTHER" id="PTHR21593:SF36">
    <property type="entry name" value="DUF148 DOMAIN-CONTAINING PROTEIN-RELATED"/>
    <property type="match status" value="1"/>
</dbReference>
<sequence>MQYILISFALFTLAQGQLFESKRKYPTAQDLPFLKYASTQTKKDVFEVIGERQLSMDEKEDIIADIVAKDTEQVKKDFEKFRNEVRSRREKKERAILAARGRMSDQAAVADEYIEGIVRNGDLNPVEKKKMIGDIMNGLAENVRRELYKVHVGLKKVMKRALKNIKRKKGKSDDQTALEIKSISFTNDDDFIQL</sequence>
<evidence type="ECO:0000313" key="2">
    <source>
        <dbReference type="Proteomes" id="UP000887575"/>
    </source>
</evidence>
<keyword evidence="2" id="KW-1185">Reference proteome</keyword>
<accession>A0AAF3F007</accession>
<reference evidence="3" key="1">
    <citation type="submission" date="2024-02" db="UniProtKB">
        <authorList>
            <consortium name="WormBaseParasite"/>
        </authorList>
    </citation>
    <scope>IDENTIFICATION</scope>
</reference>
<dbReference type="WBParaSite" id="MBELARI_LOCUS19076">
    <property type="protein sequence ID" value="MBELARI_LOCUS19076"/>
    <property type="gene ID" value="MBELARI_LOCUS19076"/>
</dbReference>
<name>A0AAF3F007_9BILA</name>
<proteinExistence type="predicted"/>
<keyword evidence="1" id="KW-0732">Signal</keyword>
<evidence type="ECO:0000313" key="3">
    <source>
        <dbReference type="WBParaSite" id="MBELARI_LOCUS19076"/>
    </source>
</evidence>
<feature type="chain" id="PRO_5042229121" evidence="1">
    <location>
        <begin position="17"/>
        <end position="194"/>
    </location>
</feature>
<dbReference type="InterPro" id="IPR052823">
    <property type="entry name" value="SXP/RAL-2_related"/>
</dbReference>
<feature type="signal peptide" evidence="1">
    <location>
        <begin position="1"/>
        <end position="16"/>
    </location>
</feature>
<protein>
    <submittedName>
        <fullName evidence="3">DUF148 domain-containing protein</fullName>
    </submittedName>
</protein>
<evidence type="ECO:0000256" key="1">
    <source>
        <dbReference type="SAM" id="SignalP"/>
    </source>
</evidence>
<dbReference type="AlphaFoldDB" id="A0AAF3F007"/>
<dbReference type="Proteomes" id="UP000887575">
    <property type="component" value="Unassembled WGS sequence"/>
</dbReference>
<organism evidence="2 3">
    <name type="scientific">Mesorhabditis belari</name>
    <dbReference type="NCBI Taxonomy" id="2138241"/>
    <lineage>
        <taxon>Eukaryota</taxon>
        <taxon>Metazoa</taxon>
        <taxon>Ecdysozoa</taxon>
        <taxon>Nematoda</taxon>
        <taxon>Chromadorea</taxon>
        <taxon>Rhabditida</taxon>
        <taxon>Rhabditina</taxon>
        <taxon>Rhabditomorpha</taxon>
        <taxon>Rhabditoidea</taxon>
        <taxon>Rhabditidae</taxon>
        <taxon>Mesorhabditinae</taxon>
        <taxon>Mesorhabditis</taxon>
    </lineage>
</organism>
<dbReference type="PANTHER" id="PTHR21593">
    <property type="entry name" value="PRION-LIKE- Q/N-RICH -DOMAIN-BEARING PROTEIN PROTEIN"/>
    <property type="match status" value="1"/>
</dbReference>